<evidence type="ECO:0000256" key="1">
    <source>
        <dbReference type="SAM" id="Coils"/>
    </source>
</evidence>
<name>A0A6V7NQB0_ANACO</name>
<keyword evidence="1" id="KW-0175">Coiled coil</keyword>
<dbReference type="GO" id="GO:0006974">
    <property type="term" value="P:DNA damage response"/>
    <property type="evidence" value="ECO:0007669"/>
    <property type="project" value="InterPro"/>
</dbReference>
<gene>
    <name evidence="3" type="ORF">CB5_LOCUS4021</name>
</gene>
<accession>A0A6V7NQB0</accession>
<dbReference type="InterPro" id="IPR044952">
    <property type="entry name" value="SUV2"/>
</dbReference>
<proteinExistence type="predicted"/>
<dbReference type="PANTHER" id="PTHR35761:SF1">
    <property type="entry name" value="PROTEIN SENSITIVE TO UV 2"/>
    <property type="match status" value="1"/>
</dbReference>
<reference evidence="3" key="1">
    <citation type="submission" date="2020-07" db="EMBL/GenBank/DDBJ databases">
        <authorList>
            <person name="Lin J."/>
        </authorList>
    </citation>
    <scope>NUCLEOTIDE SEQUENCE</scope>
</reference>
<dbReference type="PANTHER" id="PTHR35761">
    <property type="entry name" value="ATR INTERACTING PROTEIN"/>
    <property type="match status" value="1"/>
</dbReference>
<dbReference type="EMBL" id="LR862141">
    <property type="protein sequence ID" value="CAD1820810.1"/>
    <property type="molecule type" value="Genomic_DNA"/>
</dbReference>
<sequence length="723" mass="80878">MSFEGIDEWDENFLDEVLRIELDAISSRNPARPDPSPPPPPPPPPPPTIAAPPRNPSWFRSDHDHPLATPVLRNGRLCGSGGGGGREVERLKRELSRVSKQLGHLDHECVELRRDKAKKDEQLKGMLAQIDAKDKEIHNLKRANVDASKRDLHCDIDEKNTRASYQASERTAVKCYVKSNEAIDPAVSELNRRIINDNSTSTSSGGSIKESYSSENNNVLQKFNKTVGVQTDIVSDCSNFHRRNLSVRCMSEKLLSIWGGGNNKRTRGDLRKEFLVSCSEDLFALFRCMRQSEIDANCCTSDSALHDTLSQLHATVTKMHNGSGQIHTLIEALLGLCASENVFIVDRSLRVLHSILRHLLSSEVLSNRKNSVLVEQSLADNVKDEWEIGKKQLLAVFNDIEKGLDEHENPGSILTNIRESDAQDPFSKVDVFYKKSTFIPFRSWISIFNLVQRVAVKNSKESIRTEALSIMILILMCSDPITEREKFGPMPLLESVHQLLQKEVGLVVQKQAVHLLFLLLNCPKMLTLFCTGGKGVTTHTETAEGQNDVLQRALSSILEDLSGCLVRGETGTLELKLRREVILLLAYIASHGRSGFEVLLDPVRPHGINFLESIVRVLASEMDAEIVDCAEAQALCKERNSLMREALILLNRLSSHPAYSKTTLEVLTGSNQCASLTIDIANRIPRRSRGQWKQHNRAKTPMEAEIVDLARLFRTRVFAFLGE</sequence>
<evidence type="ECO:0000313" key="3">
    <source>
        <dbReference type="EMBL" id="CAD1820810.1"/>
    </source>
</evidence>
<evidence type="ECO:0000256" key="2">
    <source>
        <dbReference type="SAM" id="MobiDB-lite"/>
    </source>
</evidence>
<dbReference type="SUPFAM" id="SSF101447">
    <property type="entry name" value="Formin homology 2 domain (FH2 domain)"/>
    <property type="match status" value="1"/>
</dbReference>
<dbReference type="InterPro" id="IPR016024">
    <property type="entry name" value="ARM-type_fold"/>
</dbReference>
<organism evidence="3">
    <name type="scientific">Ananas comosus var. bracteatus</name>
    <name type="common">red pineapple</name>
    <dbReference type="NCBI Taxonomy" id="296719"/>
    <lineage>
        <taxon>Eukaryota</taxon>
        <taxon>Viridiplantae</taxon>
        <taxon>Streptophyta</taxon>
        <taxon>Embryophyta</taxon>
        <taxon>Tracheophyta</taxon>
        <taxon>Spermatophyta</taxon>
        <taxon>Magnoliopsida</taxon>
        <taxon>Liliopsida</taxon>
        <taxon>Poales</taxon>
        <taxon>Bromeliaceae</taxon>
        <taxon>Bromelioideae</taxon>
        <taxon>Ananas</taxon>
    </lineage>
</organism>
<dbReference type="AlphaFoldDB" id="A0A6V7NQB0"/>
<protein>
    <submittedName>
        <fullName evidence="3">Uncharacterized protein</fullName>
    </submittedName>
</protein>
<feature type="compositionally biased region" description="Pro residues" evidence="2">
    <location>
        <begin position="32"/>
        <end position="55"/>
    </location>
</feature>
<feature type="coiled-coil region" evidence="1">
    <location>
        <begin position="88"/>
        <end position="150"/>
    </location>
</feature>
<dbReference type="SUPFAM" id="SSF48371">
    <property type="entry name" value="ARM repeat"/>
    <property type="match status" value="1"/>
</dbReference>
<feature type="region of interest" description="Disordered" evidence="2">
    <location>
        <begin position="24"/>
        <end position="87"/>
    </location>
</feature>